<accession>A0A7I8XMC1</accession>
<evidence type="ECO:0000313" key="2">
    <source>
        <dbReference type="EMBL" id="CAD5210623.1"/>
    </source>
</evidence>
<evidence type="ECO:0000313" key="3">
    <source>
        <dbReference type="Proteomes" id="UP000659654"/>
    </source>
</evidence>
<name>A0A7I8XMC1_BURXY</name>
<dbReference type="AlphaFoldDB" id="A0A7I8XMC1"/>
<proteinExistence type="predicted"/>
<protein>
    <submittedName>
        <fullName evidence="2">(pine wood nematode) hypothetical protein</fullName>
    </submittedName>
</protein>
<feature type="domain" description="SGNH" evidence="1">
    <location>
        <begin position="6"/>
        <end position="127"/>
    </location>
</feature>
<dbReference type="InterPro" id="IPR043968">
    <property type="entry name" value="SGNH"/>
</dbReference>
<reference evidence="2" key="1">
    <citation type="submission" date="2020-09" db="EMBL/GenBank/DDBJ databases">
        <authorList>
            <person name="Kikuchi T."/>
        </authorList>
    </citation>
    <scope>NUCLEOTIDE SEQUENCE</scope>
    <source>
        <strain evidence="2">Ka4C1</strain>
    </source>
</reference>
<gene>
    <name evidence="2" type="ORF">BXYJ_LOCUS2021</name>
</gene>
<dbReference type="EMBL" id="CAJFCV020000001">
    <property type="protein sequence ID" value="CAG9086716.1"/>
    <property type="molecule type" value="Genomic_DNA"/>
</dbReference>
<dbReference type="EMBL" id="CAJFDI010000001">
    <property type="protein sequence ID" value="CAD5210623.1"/>
    <property type="molecule type" value="Genomic_DNA"/>
</dbReference>
<sequence>MKNDFYYQEIMKFVHFLNSHAKELVILPRVHVQFPDKFLYFSIQRQIFTNRDFTTAVVDRKIIDDNLPNLQRRLSYVDCSKCMFVDWRNAVCDWERCYAVNERTNNIIFYDYTHVNVLGSLFYGKLVRNMYDEYLETGERHNEDNYKRRRLPFSRF</sequence>
<comment type="caution">
    <text evidence="2">The sequence shown here is derived from an EMBL/GenBank/DDBJ whole genome shotgun (WGS) entry which is preliminary data.</text>
</comment>
<organism evidence="2 3">
    <name type="scientific">Bursaphelenchus xylophilus</name>
    <name type="common">Pinewood nematode worm</name>
    <name type="synonym">Aphelenchoides xylophilus</name>
    <dbReference type="NCBI Taxonomy" id="6326"/>
    <lineage>
        <taxon>Eukaryota</taxon>
        <taxon>Metazoa</taxon>
        <taxon>Ecdysozoa</taxon>
        <taxon>Nematoda</taxon>
        <taxon>Chromadorea</taxon>
        <taxon>Rhabditida</taxon>
        <taxon>Tylenchina</taxon>
        <taxon>Tylenchomorpha</taxon>
        <taxon>Aphelenchoidea</taxon>
        <taxon>Aphelenchoididae</taxon>
        <taxon>Bursaphelenchus</taxon>
    </lineage>
</organism>
<dbReference type="Pfam" id="PF19040">
    <property type="entry name" value="SGNH"/>
    <property type="match status" value="1"/>
</dbReference>
<evidence type="ECO:0000259" key="1">
    <source>
        <dbReference type="Pfam" id="PF19040"/>
    </source>
</evidence>
<keyword evidence="3" id="KW-1185">Reference proteome</keyword>
<dbReference type="Proteomes" id="UP000582659">
    <property type="component" value="Unassembled WGS sequence"/>
</dbReference>
<dbReference type="Proteomes" id="UP000659654">
    <property type="component" value="Unassembled WGS sequence"/>
</dbReference>